<gene>
    <name evidence="1" type="primary">ABSGL_08194.1 scaffold 9707</name>
</gene>
<accession>A0A168PHQ2</accession>
<protein>
    <submittedName>
        <fullName evidence="1">Uncharacterized protein</fullName>
    </submittedName>
</protein>
<reference evidence="1" key="1">
    <citation type="submission" date="2016-04" db="EMBL/GenBank/DDBJ databases">
        <authorList>
            <person name="Evans L.H."/>
            <person name="Alamgir A."/>
            <person name="Owens N."/>
            <person name="Weber N.D."/>
            <person name="Virtaneva K."/>
            <person name="Barbian K."/>
            <person name="Babar A."/>
            <person name="Rosenke K."/>
        </authorList>
    </citation>
    <scope>NUCLEOTIDE SEQUENCE [LARGE SCALE GENOMIC DNA]</scope>
    <source>
        <strain evidence="1">CBS 101.48</strain>
    </source>
</reference>
<organism evidence="1">
    <name type="scientific">Absidia glauca</name>
    <name type="common">Pin mould</name>
    <dbReference type="NCBI Taxonomy" id="4829"/>
    <lineage>
        <taxon>Eukaryota</taxon>
        <taxon>Fungi</taxon>
        <taxon>Fungi incertae sedis</taxon>
        <taxon>Mucoromycota</taxon>
        <taxon>Mucoromycotina</taxon>
        <taxon>Mucoromycetes</taxon>
        <taxon>Mucorales</taxon>
        <taxon>Cunninghamellaceae</taxon>
        <taxon>Absidia</taxon>
    </lineage>
</organism>
<dbReference type="InParanoid" id="A0A168PHQ2"/>
<dbReference type="OMA" id="NCACIIK"/>
<name>A0A168PHQ2_ABSGL</name>
<evidence type="ECO:0000313" key="2">
    <source>
        <dbReference type="Proteomes" id="UP000078561"/>
    </source>
</evidence>
<sequence>MVTGTLGQFKTPNQFIPVGKKQCQYVECRNNDHCQGYGKFCSKDTEIKCLYNRDVAYVTCVCRGQWVGDRYGNGGCNFHLNGNSKCGEGQVCSENNICINSSNCAIRVGDQCGPNRRCCSRRFCHKTKNQRYSCQEVAQVGEDCRSGIPCDGTSECIKGKCSKEISDACKPGDVCPSRTECKRSSVGNAVYKNCACIIKRSDGKCA</sequence>
<dbReference type="AlphaFoldDB" id="A0A168PHQ2"/>
<evidence type="ECO:0000313" key="1">
    <source>
        <dbReference type="EMBL" id="SAM02408.1"/>
    </source>
</evidence>
<keyword evidence="2" id="KW-1185">Reference proteome</keyword>
<dbReference type="Proteomes" id="UP000078561">
    <property type="component" value="Unassembled WGS sequence"/>
</dbReference>
<dbReference type="EMBL" id="LT553838">
    <property type="protein sequence ID" value="SAM02408.1"/>
    <property type="molecule type" value="Genomic_DNA"/>
</dbReference>
<dbReference type="OrthoDB" id="2201630at2759"/>
<proteinExistence type="predicted"/>